<dbReference type="Proteomes" id="UP001159042">
    <property type="component" value="Unassembled WGS sequence"/>
</dbReference>
<proteinExistence type="predicted"/>
<evidence type="ECO:0000313" key="3">
    <source>
        <dbReference type="EMBL" id="KAJ8919936.1"/>
    </source>
</evidence>
<comment type="subcellular location">
    <subcellularLocation>
        <location evidence="1">Nucleus</location>
    </subcellularLocation>
</comment>
<evidence type="ECO:0000256" key="2">
    <source>
        <dbReference type="SAM" id="MobiDB-lite"/>
    </source>
</evidence>
<dbReference type="AlphaFoldDB" id="A0AAV8W018"/>
<evidence type="ECO:0000256" key="1">
    <source>
        <dbReference type="ARBA" id="ARBA00004123"/>
    </source>
</evidence>
<dbReference type="GO" id="GO:0005634">
    <property type="term" value="C:nucleus"/>
    <property type="evidence" value="ECO:0007669"/>
    <property type="project" value="UniProtKB-SubCell"/>
</dbReference>
<organism evidence="3 4">
    <name type="scientific">Exocentrus adspersus</name>
    <dbReference type="NCBI Taxonomy" id="1586481"/>
    <lineage>
        <taxon>Eukaryota</taxon>
        <taxon>Metazoa</taxon>
        <taxon>Ecdysozoa</taxon>
        <taxon>Arthropoda</taxon>
        <taxon>Hexapoda</taxon>
        <taxon>Insecta</taxon>
        <taxon>Pterygota</taxon>
        <taxon>Neoptera</taxon>
        <taxon>Endopterygota</taxon>
        <taxon>Coleoptera</taxon>
        <taxon>Polyphaga</taxon>
        <taxon>Cucujiformia</taxon>
        <taxon>Chrysomeloidea</taxon>
        <taxon>Cerambycidae</taxon>
        <taxon>Lamiinae</taxon>
        <taxon>Acanthocinini</taxon>
        <taxon>Exocentrus</taxon>
    </lineage>
</organism>
<reference evidence="3 4" key="1">
    <citation type="journal article" date="2023" name="Insect Mol. Biol.">
        <title>Genome sequencing provides insights into the evolution of gene families encoding plant cell wall-degrading enzymes in longhorned beetles.</title>
        <authorList>
            <person name="Shin N.R."/>
            <person name="Okamura Y."/>
            <person name="Kirsch R."/>
            <person name="Pauchet Y."/>
        </authorList>
    </citation>
    <scope>NUCLEOTIDE SEQUENCE [LARGE SCALE GENOMIC DNA]</scope>
    <source>
        <strain evidence="3">EAD_L_NR</strain>
    </source>
</reference>
<dbReference type="Gene3D" id="1.10.10.60">
    <property type="entry name" value="Homeodomain-like"/>
    <property type="match status" value="1"/>
</dbReference>
<dbReference type="SUPFAM" id="SSF46689">
    <property type="entry name" value="Homeodomain-like"/>
    <property type="match status" value="1"/>
</dbReference>
<keyword evidence="4" id="KW-1185">Reference proteome</keyword>
<accession>A0AAV8W018</accession>
<dbReference type="EMBL" id="JANEYG010000016">
    <property type="protein sequence ID" value="KAJ8919936.1"/>
    <property type="molecule type" value="Genomic_DNA"/>
</dbReference>
<dbReference type="InterPro" id="IPR009057">
    <property type="entry name" value="Homeodomain-like_sf"/>
</dbReference>
<feature type="region of interest" description="Disordered" evidence="2">
    <location>
        <begin position="88"/>
        <end position="110"/>
    </location>
</feature>
<name>A0AAV8W018_9CUCU</name>
<protein>
    <recommendedName>
        <fullName evidence="5">Telomeric repeat-binding factor 2-interacting protein 1</fullName>
    </recommendedName>
</protein>
<comment type="caution">
    <text evidence="3">The sequence shown here is derived from an EMBL/GenBank/DDBJ whole genome shotgun (WGS) entry which is preliminary data.</text>
</comment>
<evidence type="ECO:0000313" key="4">
    <source>
        <dbReference type="Proteomes" id="UP001159042"/>
    </source>
</evidence>
<evidence type="ECO:0008006" key="5">
    <source>
        <dbReference type="Google" id="ProtNLM"/>
    </source>
</evidence>
<gene>
    <name evidence="3" type="ORF">NQ315_006465</name>
</gene>
<sequence>MSGYRPLYTIEEDHLILQMIIETGAYYRLRGKQFWVDLSNTGILDRTWMSLKEHYEKYILPKIFSNQYSISRDEKQKLVLAGYQHNNFTADSNDQEDDDQSEEQRESNAF</sequence>